<name>A0A5C1AF00_9BACT</name>
<dbReference type="EMBL" id="CP042425">
    <property type="protein sequence ID" value="QEL16292.1"/>
    <property type="molecule type" value="Genomic_DNA"/>
</dbReference>
<proteinExistence type="predicted"/>
<dbReference type="AlphaFoldDB" id="A0A5C1AF00"/>
<sequence>MPLSGSAYTDAEVPETKVIQIEMAAPMILAVLPLRGYELREQLSSDGMGVVFKAWHVRTDRVVAPMLPVVCGVLRLESPLALLNPPAVERLTAEAEKPQIDQLLRHAVLIPRGNRSRHLVHHLV</sequence>
<dbReference type="KEGG" id="lrs:PX52LOC_03233"/>
<accession>A0A5C1AF00</accession>
<dbReference type="Proteomes" id="UP000324974">
    <property type="component" value="Chromosome"/>
</dbReference>
<gene>
    <name evidence="1" type="ORF">PX52LOC_03233</name>
</gene>
<organism evidence="1 2">
    <name type="scientific">Limnoglobus roseus</name>
    <dbReference type="NCBI Taxonomy" id="2598579"/>
    <lineage>
        <taxon>Bacteria</taxon>
        <taxon>Pseudomonadati</taxon>
        <taxon>Planctomycetota</taxon>
        <taxon>Planctomycetia</taxon>
        <taxon>Gemmatales</taxon>
        <taxon>Gemmataceae</taxon>
        <taxon>Limnoglobus</taxon>
    </lineage>
</organism>
<reference evidence="2" key="1">
    <citation type="submission" date="2019-08" db="EMBL/GenBank/DDBJ databases">
        <title>Limnoglobus roseus gen. nov., sp. nov., a novel freshwater planctomycete with a giant genome from the family Gemmataceae.</title>
        <authorList>
            <person name="Kulichevskaya I.S."/>
            <person name="Naumoff D.G."/>
            <person name="Miroshnikov K."/>
            <person name="Ivanova A."/>
            <person name="Philippov D.A."/>
            <person name="Hakobyan A."/>
            <person name="Rijpstra I.C."/>
            <person name="Sinninghe Damste J.S."/>
            <person name="Liesack W."/>
            <person name="Dedysh S.N."/>
        </authorList>
    </citation>
    <scope>NUCLEOTIDE SEQUENCE [LARGE SCALE GENOMIC DNA]</scope>
    <source>
        <strain evidence="2">PX52</strain>
    </source>
</reference>
<evidence type="ECO:0000313" key="2">
    <source>
        <dbReference type="Proteomes" id="UP000324974"/>
    </source>
</evidence>
<keyword evidence="2" id="KW-1185">Reference proteome</keyword>
<protein>
    <submittedName>
        <fullName evidence="1">Uncharacterized protein</fullName>
    </submittedName>
</protein>
<evidence type="ECO:0000313" key="1">
    <source>
        <dbReference type="EMBL" id="QEL16292.1"/>
    </source>
</evidence>